<dbReference type="InterPro" id="IPR058094">
    <property type="entry name" value="Ig-like_OmpL47-like"/>
</dbReference>
<dbReference type="Pfam" id="PF02368">
    <property type="entry name" value="Big_2"/>
    <property type="match status" value="4"/>
</dbReference>
<dbReference type="InterPro" id="IPR003343">
    <property type="entry name" value="Big_2"/>
</dbReference>
<keyword evidence="3" id="KW-1015">Disulfide bond</keyword>
<dbReference type="Pfam" id="PF13385">
    <property type="entry name" value="Laminin_G_3"/>
    <property type="match status" value="2"/>
</dbReference>
<dbReference type="Gene3D" id="2.60.120.260">
    <property type="entry name" value="Galactose-binding domain-like"/>
    <property type="match status" value="1"/>
</dbReference>
<dbReference type="SMART" id="SM00635">
    <property type="entry name" value="BID_2"/>
    <property type="match status" value="4"/>
</dbReference>
<evidence type="ECO:0000256" key="1">
    <source>
        <dbReference type="ARBA" id="ARBA00022729"/>
    </source>
</evidence>
<dbReference type="SUPFAM" id="SSF75005">
    <property type="entry name" value="Arabinanase/levansucrase/invertase"/>
    <property type="match status" value="1"/>
</dbReference>
<dbReference type="InterPro" id="IPR051465">
    <property type="entry name" value="Cell_Envelope_Struct_Comp"/>
</dbReference>
<dbReference type="SMART" id="SM00560">
    <property type="entry name" value="LamGL"/>
    <property type="match status" value="2"/>
</dbReference>
<dbReference type="InterPro" id="IPR013320">
    <property type="entry name" value="ConA-like_dom_sf"/>
</dbReference>
<dbReference type="PROSITE" id="PS51272">
    <property type="entry name" value="SLH"/>
    <property type="match status" value="3"/>
</dbReference>
<keyword evidence="4" id="KW-0326">Glycosidase</keyword>
<organism evidence="7 8">
    <name type="scientific">Paenibacillus plantarum</name>
    <dbReference type="NCBI Taxonomy" id="2654975"/>
    <lineage>
        <taxon>Bacteria</taxon>
        <taxon>Bacillati</taxon>
        <taxon>Bacillota</taxon>
        <taxon>Bacilli</taxon>
        <taxon>Bacillales</taxon>
        <taxon>Paenibacillaceae</taxon>
        <taxon>Paenibacillus</taxon>
    </lineage>
</organism>
<dbReference type="InterPro" id="IPR006558">
    <property type="entry name" value="LamG-like"/>
</dbReference>
<dbReference type="Gene3D" id="2.60.120.560">
    <property type="entry name" value="Exo-inulinase, domain 1"/>
    <property type="match status" value="1"/>
</dbReference>
<dbReference type="Pfam" id="PF16403">
    <property type="entry name" value="Bact_surface_Ig-like"/>
    <property type="match status" value="1"/>
</dbReference>
<dbReference type="InterPro" id="IPR023296">
    <property type="entry name" value="Glyco_hydro_beta-prop_sf"/>
</dbReference>
<dbReference type="Gene3D" id="2.60.220.30">
    <property type="match status" value="1"/>
</dbReference>
<protein>
    <submittedName>
        <fullName evidence="7">DUF5011 domain-containing protein</fullName>
    </submittedName>
</protein>
<sequence length="2306" mass="248531">MSKNLQQLFAFILIIALVCSAIPGGKANALEKSEEPGLLAWYKLDAPYEVSGKNVAEDSSGQGHHSISAIGTWVEDGGVHGGALSLNGVSDLIQLNLGSTPAGSYLKDAFTEHSASLWFKANDTQKLQVLYERGGNASGMALQLNANKLEAAVASADVRGIVSVDFTDTTSWHHVMVTFNNGVFTLYLDGKVAATKTVPFTKVNTALNEAAIGAKYAVYAFGGDNQTGAWFNGMIDNVRLYDKAVTPSIEVTGVSLSKTRLTTTVGESVYLDASLQPSFATNRDITWTSSDESVVTIAVYGATQAAIEGKKAGTATVTVTTADGHYTAASEVTVLPARISIPFEGLDAWYKLDAPFSYNGKQVAEDSTGNGHHSVSAIGSWVPDGGVDGGAFSFNGLTSTIQLNTNTMPFLRDEFSAFTAAMWFKPTDLNTRQVLFERGGNGAGLAIQMNGGKLEAAIVNNKPAIDRVILSTALTGADQWHHVAVSFGNKSFKLFLDGQLAKETMTSFDKVAAAANEGALGARFAVDAFEGPTTGAYFSGVIDDVRLYNAAVEPILGAVHPQSISLDRAAVTVGAGLTQELTATVFPKHATNQDLIWTSSNESIAKVMSKGSLKATVQGVSVGTATITVTTVDGKYSAQSSVTVENIPVAGVGLTPAAAEILIGTTQALTSTVTPTNATNQRVNWSSDNPTIATVNEAGVVTALQPGTAMITVTTVDGAHTASAVVTVKGIPVLTISANHSKVELPVGGTHLLSAVIWPKNATNRNVSWSTSDASVATVDLNGWVTAVGLGRAVITGTAEDGGLSASSEMTVIPSAIEKVDNLFRVDSGSDLGKKATLYDGTIEKYNGYYYAMGTGTLGKVYRSKDMIHWESPYRLISNDPSTMPQAVTPSDHNELGASDLFFHNGVMFYIYNGTSLIYGDPSKMNTSPNFEYALKDKKYDDGIDPQLFVAHNGDLILLRKVNPDEVDPNTGAAKPANAGAWLWDVQSFFNEKGNPGRSKAIETVHTQKGHWANVNFVNFEGPELFYHNGEYYMLYVGNQMFPETGLYETGVAQADSYDQITNDSKYPGKLLARNMEGLLLKYNVILPTAEHGSQPYQYTFKAPQVGWNAIGSDLSGWMTGEGGFGWPDTRTGKIPTIVNNGKTVPSEIWAHPSGQASMWAKRSFHLDAVPETTVLRYRLEGYGKLYVNGKPFFTFGGQQRAYKMVEVPADLLQAGENVIAVENSKNGGAALNYYHLDFGLYDTNGHPVEPDIIGPSQPNMIKGPNGFEDWVTYKAFWNSDEGQGKDRVYFWDQEMVVDGPTSYDSEGIHPEAWTPTFQDRFDSKDSLQHYEMPETGVSIDNEALYVNAPGDSKQVMLNGYEAENVFVEANLRFDDKDSGDEGQAGVVAWHQDENNYVNVLIDRDDRKLVVQSRIGGVSESAVTDLPSTFAFMENDSRVKDYAEQYHTLRVYKNGSKLFAELDHYTLNNDQPVFENQAMAVPGQIGLISNKAKVRMDNVTVTTGWSEYGTYINGWDEAWSVSEKGLQSPAGGEAITVKGDRTLGHEFSVNVNTGALPDTGKAGVILAYVDDQNYVTASTNYATNEFELRKIVDGQEEIMAVAPTARDTIYGHSNYAENGQREYVYDLRGEAEVSSAKILWFNGLFSYMNKNFELPQSNSADFKFDSQKDGWNAVPFTYQDKGRGDYHIADFTAPVKTSQLRLSVPSDLNRPFSFALREEISAQNFYKVVRSKGKIYVWVNNNLIFDAEDPFENRPAQAGLYSDGIQATYNAFTSFDVSGQLSSSDNGGDSLTVKAEVAGQAGSNGWYVSDVQVSLRPEGDGSDRANMFYSLDAGVTWHAYSEPITISDEGLIELRYHADDGAGNTTETATLTISIDKTAPVIALNGASNVTVPFGSTYRDQGATAKDNIGLVSEITVTGEVNTNIASTYTLRYNVIDQAGNVAVEVVRKVTVEAEEDSSGTEEPVDEGSQTGKTPAGESIASPSSGSKEQQADVSPDESKQLELEGGVKIQIPAGAVSSKGTIHIAVVEPDQIPANGDLQSVSQIFELTSTTGDRFSKQLELSFVYEAKQLKPGSQPAVYYYHESQKRWIFIGGTVNEDGTIRVSVDHFTKFAVFSHEPAEMKDMANHWAASYVRRLTGLNVAAGYPDGSFRPDATIKRTEFAKMLVSAIGLEAASRDTNFSDEADIPSWAKPHIVAAVEAGLIQGYEEAGTTNFKGELTVTRAEAAMMTARALQNYGNGKAGLTSHAPSLKDAADIPSWAKPSIDKALSAGILNGYEDGTFRASQTTTRGEAVAMIYKLLAALGI</sequence>
<feature type="domain" description="SLH" evidence="6">
    <location>
        <begin position="2117"/>
        <end position="2176"/>
    </location>
</feature>
<accession>A0ABX1XCE1</accession>
<dbReference type="Proteomes" id="UP000653578">
    <property type="component" value="Unassembled WGS sequence"/>
</dbReference>
<dbReference type="Gene3D" id="2.115.10.20">
    <property type="entry name" value="Glycosyl hydrolase domain, family 43"/>
    <property type="match status" value="1"/>
</dbReference>
<proteinExistence type="predicted"/>
<comment type="caution">
    <text evidence="7">The sequence shown here is derived from an EMBL/GenBank/DDBJ whole genome shotgun (WGS) entry which is preliminary data.</text>
</comment>
<dbReference type="InterPro" id="IPR013783">
    <property type="entry name" value="Ig-like_fold"/>
</dbReference>
<dbReference type="EMBL" id="WHNY01000051">
    <property type="protein sequence ID" value="NOU65629.1"/>
    <property type="molecule type" value="Genomic_DNA"/>
</dbReference>
<dbReference type="SUPFAM" id="SSF49373">
    <property type="entry name" value="Invasin/intimin cell-adhesion fragments"/>
    <property type="match status" value="4"/>
</dbReference>
<dbReference type="Gene3D" id="3.30.1920.20">
    <property type="match status" value="1"/>
</dbReference>
<evidence type="ECO:0000259" key="6">
    <source>
        <dbReference type="PROSITE" id="PS51272"/>
    </source>
</evidence>
<dbReference type="InterPro" id="IPR008964">
    <property type="entry name" value="Invasin/intimin_cell_adhesion"/>
</dbReference>
<keyword evidence="2" id="KW-0378">Hydrolase</keyword>
<dbReference type="SUPFAM" id="SSF49899">
    <property type="entry name" value="Concanavalin A-like lectins/glucanases"/>
    <property type="match status" value="2"/>
</dbReference>
<evidence type="ECO:0000256" key="2">
    <source>
        <dbReference type="ARBA" id="ARBA00022801"/>
    </source>
</evidence>
<dbReference type="InterPro" id="IPR032179">
    <property type="entry name" value="Cry22Aa_Ig-like"/>
</dbReference>
<evidence type="ECO:0000256" key="3">
    <source>
        <dbReference type="ARBA" id="ARBA00023157"/>
    </source>
</evidence>
<feature type="domain" description="SLH" evidence="6">
    <location>
        <begin position="2178"/>
        <end position="2244"/>
    </location>
</feature>
<feature type="compositionally biased region" description="Acidic residues" evidence="5">
    <location>
        <begin position="1953"/>
        <end position="1966"/>
    </location>
</feature>
<keyword evidence="8" id="KW-1185">Reference proteome</keyword>
<dbReference type="PANTHER" id="PTHR43308:SF5">
    <property type="entry name" value="S-LAYER PROTEIN _ PEPTIDOGLYCAN ENDO-BETA-N-ACETYLGLUCOSAMINIDASE"/>
    <property type="match status" value="1"/>
</dbReference>
<dbReference type="InterPro" id="IPR001119">
    <property type="entry name" value="SLH_dom"/>
</dbReference>
<evidence type="ECO:0000256" key="4">
    <source>
        <dbReference type="ARBA" id="ARBA00023295"/>
    </source>
</evidence>
<keyword evidence="1" id="KW-0732">Signal</keyword>
<dbReference type="Gene3D" id="2.60.40.10">
    <property type="entry name" value="Immunoglobulins"/>
    <property type="match status" value="1"/>
</dbReference>
<evidence type="ECO:0000256" key="5">
    <source>
        <dbReference type="SAM" id="MobiDB-lite"/>
    </source>
</evidence>
<name>A0ABX1XCE1_9BACL</name>
<dbReference type="RefSeq" id="WP_171631675.1">
    <property type="nucleotide sequence ID" value="NZ_WHNY01000051.1"/>
</dbReference>
<dbReference type="NCBIfam" id="NF047446">
    <property type="entry name" value="barrel_OmpL47"/>
    <property type="match status" value="1"/>
</dbReference>
<dbReference type="Pfam" id="PF00395">
    <property type="entry name" value="SLH"/>
    <property type="match status" value="3"/>
</dbReference>
<feature type="domain" description="SLH" evidence="6">
    <location>
        <begin position="2248"/>
        <end position="2306"/>
    </location>
</feature>
<evidence type="ECO:0000313" key="8">
    <source>
        <dbReference type="Proteomes" id="UP000653578"/>
    </source>
</evidence>
<reference evidence="7 8" key="1">
    <citation type="submission" date="2019-10" db="EMBL/GenBank/DDBJ databases">
        <title>Description of Paenibacillus humi sp. nov.</title>
        <authorList>
            <person name="Carlier A."/>
            <person name="Qi S."/>
        </authorList>
    </citation>
    <scope>NUCLEOTIDE SEQUENCE [LARGE SCALE GENOMIC DNA]</scope>
    <source>
        <strain evidence="7 8">LMG 31461</strain>
    </source>
</reference>
<dbReference type="Gene3D" id="2.60.40.1080">
    <property type="match status" value="4"/>
</dbReference>
<evidence type="ECO:0000313" key="7">
    <source>
        <dbReference type="EMBL" id="NOU65629.1"/>
    </source>
</evidence>
<feature type="region of interest" description="Disordered" evidence="5">
    <location>
        <begin position="1953"/>
        <end position="2000"/>
    </location>
</feature>
<feature type="compositionally biased region" description="Polar residues" evidence="5">
    <location>
        <begin position="1981"/>
        <end position="1993"/>
    </location>
</feature>
<gene>
    <name evidence="7" type="ORF">GC096_16465</name>
</gene>
<dbReference type="Gene3D" id="2.60.120.200">
    <property type="match status" value="2"/>
</dbReference>
<dbReference type="PANTHER" id="PTHR43308">
    <property type="entry name" value="OUTER MEMBRANE PROTEIN ALPHA-RELATED"/>
    <property type="match status" value="1"/>
</dbReference>